<name>K4F6T8_9CAUD</name>
<accession>K4F6T8</accession>
<keyword evidence="1" id="KW-0378">Hydrolase</keyword>
<dbReference type="InterPro" id="IPR029045">
    <property type="entry name" value="ClpP/crotonase-like_dom_sf"/>
</dbReference>
<dbReference type="InterPro" id="IPR023562">
    <property type="entry name" value="ClpP/TepA"/>
</dbReference>
<dbReference type="Pfam" id="PF00574">
    <property type="entry name" value="CLP_protease"/>
    <property type="match status" value="1"/>
</dbReference>
<dbReference type="EMBL" id="JN882284">
    <property type="protein sequence ID" value="AFC21312.1"/>
    <property type="molecule type" value="Genomic_DNA"/>
</dbReference>
<evidence type="ECO:0000313" key="1">
    <source>
        <dbReference type="EMBL" id="AFC21312.1"/>
    </source>
</evidence>
<dbReference type="SUPFAM" id="SSF52096">
    <property type="entry name" value="ClpP/crotonase"/>
    <property type="match status" value="1"/>
</dbReference>
<keyword evidence="2" id="KW-1185">Reference proteome</keyword>
<sequence>MEQNKNFFGMMPGMHGNIYSYPVHSHDHVIYIDDLSWLEDHQDRLQVIRQASPDDTIRVVINSPGGVVSIAMAYVSAIRESQASIVTHAEGNVCSAGTVLWLACKDRTVSPLTEFMFHNYQGGTYGDGANMYAQIAFEKHYFDRLIDTFYSGVLTETEIATIKGGGQVWMDEVEIVKRTPAVLLDERNIKRMQEGQRPIISGEKAKEPKDKTVIENVDLDNLPEGTPESIFLKIEVEGEVFKFDVSTLQAKDFDPFNVAELQTIYSQIGAMAIGAEDPLVVNVRNRQELIDAILAASEEIMADVLERMGN</sequence>
<dbReference type="GO" id="GO:0006508">
    <property type="term" value="P:proteolysis"/>
    <property type="evidence" value="ECO:0007669"/>
    <property type="project" value="UniProtKB-KW"/>
</dbReference>
<proteinExistence type="predicted"/>
<protein>
    <submittedName>
        <fullName evidence="1">ATP-dependent protease subunit</fullName>
    </submittedName>
</protein>
<dbReference type="OrthoDB" id="6132at10239"/>
<dbReference type="KEGG" id="vg:13993450"/>
<dbReference type="GeneID" id="13993450"/>
<dbReference type="Gene3D" id="3.90.226.10">
    <property type="entry name" value="2-enoyl-CoA Hydratase, Chain A, domain 1"/>
    <property type="match status" value="1"/>
</dbReference>
<dbReference type="Proteomes" id="UP000000458">
    <property type="component" value="Segment"/>
</dbReference>
<organism evidence="1 2">
    <name type="scientific">Cronobacter phage vB_CsaM_GAP31</name>
    <dbReference type="NCBI Taxonomy" id="1141135"/>
    <lineage>
        <taxon>Viruses</taxon>
        <taxon>Duplodnaviria</taxon>
        <taxon>Heunggongvirae</taxon>
        <taxon>Uroviricota</taxon>
        <taxon>Caudoviricetes</taxon>
        <taxon>Vequintavirinae</taxon>
        <taxon>Seunavirus</taxon>
        <taxon>Seunavirus GAP31</taxon>
    </lineage>
</organism>
<keyword evidence="1" id="KW-0645">Protease</keyword>
<evidence type="ECO:0000313" key="2">
    <source>
        <dbReference type="Proteomes" id="UP000000458"/>
    </source>
</evidence>
<reference evidence="1 2" key="1">
    <citation type="journal article" date="2012" name="J. Virol.">
        <title>Genome Sequence of Cronobacter sakazakii Myovirus vB_CsaM_GAP31.</title>
        <authorList>
            <person name="Abbasifar R."/>
            <person name="Kropinski A.M."/>
            <person name="Sabour P.M."/>
            <person name="Ackermann H.W."/>
            <person name="Alanis Villa A."/>
            <person name="Abbasifar A."/>
            <person name="Griffiths M.W."/>
        </authorList>
    </citation>
    <scope>NUCLEOTIDE SEQUENCE [LARGE SCALE GENOMIC DNA]</scope>
</reference>
<dbReference type="RefSeq" id="YP_006986967.1">
    <property type="nucleotide sequence ID" value="NC_019400.1"/>
</dbReference>
<gene>
    <name evidence="1" type="ORF">GAP31_130</name>
</gene>
<dbReference type="GO" id="GO:0008233">
    <property type="term" value="F:peptidase activity"/>
    <property type="evidence" value="ECO:0007669"/>
    <property type="project" value="UniProtKB-KW"/>
</dbReference>